<dbReference type="Pfam" id="PF12802">
    <property type="entry name" value="MarR_2"/>
    <property type="match status" value="1"/>
</dbReference>
<dbReference type="GO" id="GO:0003677">
    <property type="term" value="F:DNA binding"/>
    <property type="evidence" value="ECO:0007669"/>
    <property type="project" value="UniProtKB-KW"/>
</dbReference>
<dbReference type="InterPro" id="IPR036390">
    <property type="entry name" value="WH_DNA-bd_sf"/>
</dbReference>
<evidence type="ECO:0000256" key="2">
    <source>
        <dbReference type="ARBA" id="ARBA00023125"/>
    </source>
</evidence>
<dbReference type="EMBL" id="WHOD01000049">
    <property type="protein sequence ID" value="NOU93553.1"/>
    <property type="molecule type" value="Genomic_DNA"/>
</dbReference>
<evidence type="ECO:0000256" key="1">
    <source>
        <dbReference type="ARBA" id="ARBA00023015"/>
    </source>
</evidence>
<dbReference type="InterPro" id="IPR023187">
    <property type="entry name" value="Tscrpt_reg_MarR-type_CS"/>
</dbReference>
<keyword evidence="6" id="KW-1185">Reference proteome</keyword>
<dbReference type="PROSITE" id="PS01117">
    <property type="entry name" value="HTH_MARR_1"/>
    <property type="match status" value="1"/>
</dbReference>
<keyword evidence="1" id="KW-0805">Transcription regulation</keyword>
<reference evidence="5" key="1">
    <citation type="submission" date="2019-10" db="EMBL/GenBank/DDBJ databases">
        <title>Description of Paenibacillus glebae sp. nov.</title>
        <authorList>
            <person name="Carlier A."/>
            <person name="Qi S."/>
        </authorList>
    </citation>
    <scope>NUCLEOTIDE SEQUENCE</scope>
    <source>
        <strain evidence="5">LMG 31456</strain>
    </source>
</reference>
<dbReference type="Proteomes" id="UP000641588">
    <property type="component" value="Unassembled WGS sequence"/>
</dbReference>
<accession>A0A972GNK1</accession>
<dbReference type="Gene3D" id="1.10.10.10">
    <property type="entry name" value="Winged helix-like DNA-binding domain superfamily/Winged helix DNA-binding domain"/>
    <property type="match status" value="1"/>
</dbReference>
<dbReference type="PRINTS" id="PR00598">
    <property type="entry name" value="HTHMARR"/>
</dbReference>
<evidence type="ECO:0000313" key="5">
    <source>
        <dbReference type="EMBL" id="NOU93553.1"/>
    </source>
</evidence>
<keyword evidence="3" id="KW-0804">Transcription</keyword>
<protein>
    <submittedName>
        <fullName evidence="5">MarR family transcriptional regulator</fullName>
    </submittedName>
</protein>
<gene>
    <name evidence="5" type="ORF">GC093_10020</name>
</gene>
<sequence length="152" mass="16698">MMSDLQKYVLNPPLHTQAFFSLVDATANLVGVSEKYWQSKGLNGARIRILVEIAKEGGSILPSVLAQKIGVTKPNISLLLIPLENEGLIRRATHPKDGRKTIISITNEGQSLLLNHLPGNRQGIAEQMKGLEAQELDQLIALLTKLNRSINK</sequence>
<dbReference type="PROSITE" id="PS50995">
    <property type="entry name" value="HTH_MARR_2"/>
    <property type="match status" value="1"/>
</dbReference>
<dbReference type="GO" id="GO:0003700">
    <property type="term" value="F:DNA-binding transcription factor activity"/>
    <property type="evidence" value="ECO:0007669"/>
    <property type="project" value="InterPro"/>
</dbReference>
<dbReference type="InterPro" id="IPR036388">
    <property type="entry name" value="WH-like_DNA-bd_sf"/>
</dbReference>
<feature type="domain" description="HTH marR-type" evidence="4">
    <location>
        <begin position="15"/>
        <end position="148"/>
    </location>
</feature>
<keyword evidence="2" id="KW-0238">DNA-binding</keyword>
<dbReference type="SUPFAM" id="SSF46785">
    <property type="entry name" value="Winged helix' DNA-binding domain"/>
    <property type="match status" value="1"/>
</dbReference>
<dbReference type="SMART" id="SM00347">
    <property type="entry name" value="HTH_MARR"/>
    <property type="match status" value="1"/>
</dbReference>
<proteinExistence type="predicted"/>
<name>A0A972GNK1_9BACL</name>
<dbReference type="PANTHER" id="PTHR42756">
    <property type="entry name" value="TRANSCRIPTIONAL REGULATOR, MARR"/>
    <property type="match status" value="1"/>
</dbReference>
<evidence type="ECO:0000313" key="6">
    <source>
        <dbReference type="Proteomes" id="UP000641588"/>
    </source>
</evidence>
<evidence type="ECO:0000256" key="3">
    <source>
        <dbReference type="ARBA" id="ARBA00023163"/>
    </source>
</evidence>
<dbReference type="InterPro" id="IPR000835">
    <property type="entry name" value="HTH_MarR-typ"/>
</dbReference>
<evidence type="ECO:0000259" key="4">
    <source>
        <dbReference type="PROSITE" id="PS50995"/>
    </source>
</evidence>
<comment type="caution">
    <text evidence="5">The sequence shown here is derived from an EMBL/GenBank/DDBJ whole genome shotgun (WGS) entry which is preliminary data.</text>
</comment>
<organism evidence="5 6">
    <name type="scientific">Paenibacillus foliorum</name>
    <dbReference type="NCBI Taxonomy" id="2654974"/>
    <lineage>
        <taxon>Bacteria</taxon>
        <taxon>Bacillati</taxon>
        <taxon>Bacillota</taxon>
        <taxon>Bacilli</taxon>
        <taxon>Bacillales</taxon>
        <taxon>Paenibacillaceae</taxon>
        <taxon>Paenibacillus</taxon>
    </lineage>
</organism>
<dbReference type="PANTHER" id="PTHR42756:SF1">
    <property type="entry name" value="TRANSCRIPTIONAL REPRESSOR OF EMRAB OPERON"/>
    <property type="match status" value="1"/>
</dbReference>
<dbReference type="AlphaFoldDB" id="A0A972GNK1"/>